<dbReference type="EMBL" id="WHUW01000026">
    <property type="protein sequence ID" value="KAF8435046.1"/>
    <property type="molecule type" value="Genomic_DNA"/>
</dbReference>
<name>A0AAD4BNJ6_BOLED</name>
<feature type="region of interest" description="Disordered" evidence="1">
    <location>
        <begin position="30"/>
        <end position="69"/>
    </location>
</feature>
<keyword evidence="3" id="KW-1185">Reference proteome</keyword>
<proteinExistence type="predicted"/>
<dbReference type="Proteomes" id="UP001194468">
    <property type="component" value="Unassembled WGS sequence"/>
</dbReference>
<evidence type="ECO:0000313" key="3">
    <source>
        <dbReference type="Proteomes" id="UP001194468"/>
    </source>
</evidence>
<feature type="compositionally biased region" description="Polar residues" evidence="1">
    <location>
        <begin position="41"/>
        <end position="63"/>
    </location>
</feature>
<protein>
    <submittedName>
        <fullName evidence="2">Uncharacterized protein</fullName>
    </submittedName>
</protein>
<gene>
    <name evidence="2" type="ORF">L210DRAFT_2544086</name>
</gene>
<evidence type="ECO:0000256" key="1">
    <source>
        <dbReference type="SAM" id="MobiDB-lite"/>
    </source>
</evidence>
<reference evidence="2" key="1">
    <citation type="submission" date="2019-10" db="EMBL/GenBank/DDBJ databases">
        <authorList>
            <consortium name="DOE Joint Genome Institute"/>
            <person name="Kuo A."/>
            <person name="Miyauchi S."/>
            <person name="Kiss E."/>
            <person name="Drula E."/>
            <person name="Kohler A."/>
            <person name="Sanchez-Garcia M."/>
            <person name="Andreopoulos B."/>
            <person name="Barry K.W."/>
            <person name="Bonito G."/>
            <person name="Buee M."/>
            <person name="Carver A."/>
            <person name="Chen C."/>
            <person name="Cichocki N."/>
            <person name="Clum A."/>
            <person name="Culley D."/>
            <person name="Crous P.W."/>
            <person name="Fauchery L."/>
            <person name="Girlanda M."/>
            <person name="Hayes R."/>
            <person name="Keri Z."/>
            <person name="LaButti K."/>
            <person name="Lipzen A."/>
            <person name="Lombard V."/>
            <person name="Magnuson J."/>
            <person name="Maillard F."/>
            <person name="Morin E."/>
            <person name="Murat C."/>
            <person name="Nolan M."/>
            <person name="Ohm R."/>
            <person name="Pangilinan J."/>
            <person name="Pereira M."/>
            <person name="Perotto S."/>
            <person name="Peter M."/>
            <person name="Riley R."/>
            <person name="Sitrit Y."/>
            <person name="Stielow B."/>
            <person name="Szollosi G."/>
            <person name="Zifcakova L."/>
            <person name="Stursova M."/>
            <person name="Spatafora J.W."/>
            <person name="Tedersoo L."/>
            <person name="Vaario L.-M."/>
            <person name="Yamada A."/>
            <person name="Yan M."/>
            <person name="Wang P."/>
            <person name="Xu J."/>
            <person name="Bruns T."/>
            <person name="Baldrian P."/>
            <person name="Vilgalys R."/>
            <person name="Henrissat B."/>
            <person name="Grigoriev I.V."/>
            <person name="Hibbett D."/>
            <person name="Nagy L.G."/>
            <person name="Martin F.M."/>
        </authorList>
    </citation>
    <scope>NUCLEOTIDE SEQUENCE</scope>
    <source>
        <strain evidence="2">BED1</strain>
    </source>
</reference>
<organism evidence="2 3">
    <name type="scientific">Boletus edulis BED1</name>
    <dbReference type="NCBI Taxonomy" id="1328754"/>
    <lineage>
        <taxon>Eukaryota</taxon>
        <taxon>Fungi</taxon>
        <taxon>Dikarya</taxon>
        <taxon>Basidiomycota</taxon>
        <taxon>Agaricomycotina</taxon>
        <taxon>Agaricomycetes</taxon>
        <taxon>Agaricomycetidae</taxon>
        <taxon>Boletales</taxon>
        <taxon>Boletineae</taxon>
        <taxon>Boletaceae</taxon>
        <taxon>Boletoideae</taxon>
        <taxon>Boletus</taxon>
    </lineage>
</organism>
<dbReference type="AlphaFoldDB" id="A0AAD4BNJ6"/>
<accession>A0AAD4BNJ6</accession>
<reference evidence="2" key="2">
    <citation type="journal article" date="2020" name="Nat. Commun.">
        <title>Large-scale genome sequencing of mycorrhizal fungi provides insights into the early evolution of symbiotic traits.</title>
        <authorList>
            <person name="Miyauchi S."/>
            <person name="Kiss E."/>
            <person name="Kuo A."/>
            <person name="Drula E."/>
            <person name="Kohler A."/>
            <person name="Sanchez-Garcia M."/>
            <person name="Morin E."/>
            <person name="Andreopoulos B."/>
            <person name="Barry K.W."/>
            <person name="Bonito G."/>
            <person name="Buee M."/>
            <person name="Carver A."/>
            <person name="Chen C."/>
            <person name="Cichocki N."/>
            <person name="Clum A."/>
            <person name="Culley D."/>
            <person name="Crous P.W."/>
            <person name="Fauchery L."/>
            <person name="Girlanda M."/>
            <person name="Hayes R.D."/>
            <person name="Keri Z."/>
            <person name="LaButti K."/>
            <person name="Lipzen A."/>
            <person name="Lombard V."/>
            <person name="Magnuson J."/>
            <person name="Maillard F."/>
            <person name="Murat C."/>
            <person name="Nolan M."/>
            <person name="Ohm R.A."/>
            <person name="Pangilinan J."/>
            <person name="Pereira M.F."/>
            <person name="Perotto S."/>
            <person name="Peter M."/>
            <person name="Pfister S."/>
            <person name="Riley R."/>
            <person name="Sitrit Y."/>
            <person name="Stielow J.B."/>
            <person name="Szollosi G."/>
            <person name="Zifcakova L."/>
            <person name="Stursova M."/>
            <person name="Spatafora J.W."/>
            <person name="Tedersoo L."/>
            <person name="Vaario L.M."/>
            <person name="Yamada A."/>
            <person name="Yan M."/>
            <person name="Wang P."/>
            <person name="Xu J."/>
            <person name="Bruns T."/>
            <person name="Baldrian P."/>
            <person name="Vilgalys R."/>
            <person name="Dunand C."/>
            <person name="Henrissat B."/>
            <person name="Grigoriev I.V."/>
            <person name="Hibbett D."/>
            <person name="Nagy L.G."/>
            <person name="Martin F.M."/>
        </authorList>
    </citation>
    <scope>NUCLEOTIDE SEQUENCE</scope>
    <source>
        <strain evidence="2">BED1</strain>
    </source>
</reference>
<comment type="caution">
    <text evidence="2">The sequence shown here is derived from an EMBL/GenBank/DDBJ whole genome shotgun (WGS) entry which is preliminary data.</text>
</comment>
<sequence length="140" mass="15585">MAEGWAWLHCLVRLRMTRRQVRSIPNMRASGRRERGCMTGSHGTSRNPRTSALKQARTSSAGRTSDEVMARRQGAPPLAYIACQKTSHCGFTPRCLTASQSITLRVRDANVKDRNFGLLVLCRTCTRLGVSLARASENYC</sequence>
<evidence type="ECO:0000313" key="2">
    <source>
        <dbReference type="EMBL" id="KAF8435046.1"/>
    </source>
</evidence>